<evidence type="ECO:0000259" key="7">
    <source>
        <dbReference type="Pfam" id="PF01061"/>
    </source>
</evidence>
<dbReference type="InterPro" id="IPR013525">
    <property type="entry name" value="ABC2_TM"/>
</dbReference>
<dbReference type="GO" id="GO:0005886">
    <property type="term" value="C:plasma membrane"/>
    <property type="evidence" value="ECO:0007669"/>
    <property type="project" value="UniProtKB-ARBA"/>
</dbReference>
<comment type="caution">
    <text evidence="8">The sequence shown here is derived from an EMBL/GenBank/DDBJ whole genome shotgun (WGS) entry which is preliminary data.</text>
</comment>
<proteinExistence type="predicted"/>
<evidence type="ECO:0000256" key="2">
    <source>
        <dbReference type="ARBA" id="ARBA00022448"/>
    </source>
</evidence>
<evidence type="ECO:0000256" key="6">
    <source>
        <dbReference type="SAM" id="Phobius"/>
    </source>
</evidence>
<keyword evidence="3 6" id="KW-0812">Transmembrane</keyword>
<keyword evidence="9" id="KW-1185">Reference proteome</keyword>
<evidence type="ECO:0000256" key="1">
    <source>
        <dbReference type="ARBA" id="ARBA00004141"/>
    </source>
</evidence>
<evidence type="ECO:0000256" key="3">
    <source>
        <dbReference type="ARBA" id="ARBA00022692"/>
    </source>
</evidence>
<name>A0AAD8JEA2_9APIA</name>
<keyword evidence="2" id="KW-0813">Transport</keyword>
<reference evidence="8" key="1">
    <citation type="submission" date="2023-02" db="EMBL/GenBank/DDBJ databases">
        <title>Genome of toxic invasive species Heracleum sosnowskyi carries increased number of genes despite the absence of recent whole-genome duplications.</title>
        <authorList>
            <person name="Schelkunov M."/>
            <person name="Shtratnikova V."/>
            <person name="Makarenko M."/>
            <person name="Klepikova A."/>
            <person name="Omelchenko D."/>
            <person name="Novikova G."/>
            <person name="Obukhova E."/>
            <person name="Bogdanov V."/>
            <person name="Penin A."/>
            <person name="Logacheva M."/>
        </authorList>
    </citation>
    <scope>NUCLEOTIDE SEQUENCE</scope>
    <source>
        <strain evidence="8">Hsosn_3</strain>
        <tissue evidence="8">Leaf</tissue>
    </source>
</reference>
<dbReference type="GO" id="GO:0140359">
    <property type="term" value="F:ABC-type transporter activity"/>
    <property type="evidence" value="ECO:0007669"/>
    <property type="project" value="InterPro"/>
</dbReference>
<feature type="transmembrane region" description="Helical" evidence="6">
    <location>
        <begin position="53"/>
        <end position="79"/>
    </location>
</feature>
<sequence>MTVFLRTRMDVDVVHANKYLGALFYSLAILLVDGLPELFLTTSVSMFRFVASLCRNIVVSTTSSSLIVLLVVLFGGFIIPKSSMPVWLKWAFSFSPLAYGEIGLTVNEFHAPRWQKLRVIDGSAHVFHHVIKGLRTCDEYPNWMMNQYRSCYRARCA</sequence>
<keyword evidence="4 6" id="KW-1133">Transmembrane helix</keyword>
<organism evidence="8 9">
    <name type="scientific">Heracleum sosnowskyi</name>
    <dbReference type="NCBI Taxonomy" id="360622"/>
    <lineage>
        <taxon>Eukaryota</taxon>
        <taxon>Viridiplantae</taxon>
        <taxon>Streptophyta</taxon>
        <taxon>Embryophyta</taxon>
        <taxon>Tracheophyta</taxon>
        <taxon>Spermatophyta</taxon>
        <taxon>Magnoliopsida</taxon>
        <taxon>eudicotyledons</taxon>
        <taxon>Gunneridae</taxon>
        <taxon>Pentapetalae</taxon>
        <taxon>asterids</taxon>
        <taxon>campanulids</taxon>
        <taxon>Apiales</taxon>
        <taxon>Apiaceae</taxon>
        <taxon>Apioideae</taxon>
        <taxon>apioid superclade</taxon>
        <taxon>Tordylieae</taxon>
        <taxon>Tordyliinae</taxon>
        <taxon>Heracleum</taxon>
    </lineage>
</organism>
<feature type="domain" description="ABC-2 type transporter transmembrane" evidence="7">
    <location>
        <begin position="38"/>
        <end position="109"/>
    </location>
</feature>
<feature type="transmembrane region" description="Helical" evidence="6">
    <location>
        <begin position="20"/>
        <end position="41"/>
    </location>
</feature>
<evidence type="ECO:0000313" key="9">
    <source>
        <dbReference type="Proteomes" id="UP001237642"/>
    </source>
</evidence>
<evidence type="ECO:0000256" key="4">
    <source>
        <dbReference type="ARBA" id="ARBA00022989"/>
    </source>
</evidence>
<dbReference type="PANTHER" id="PTHR19241">
    <property type="entry name" value="ATP-BINDING CASSETTE TRANSPORTER"/>
    <property type="match status" value="1"/>
</dbReference>
<protein>
    <recommendedName>
        <fullName evidence="7">ABC-2 type transporter transmembrane domain-containing protein</fullName>
    </recommendedName>
</protein>
<comment type="subcellular location">
    <subcellularLocation>
        <location evidence="1">Membrane</location>
        <topology evidence="1">Multi-pass membrane protein</topology>
    </subcellularLocation>
</comment>
<dbReference type="AlphaFoldDB" id="A0AAD8JEA2"/>
<dbReference type="Pfam" id="PF01061">
    <property type="entry name" value="ABC2_membrane"/>
    <property type="match status" value="1"/>
</dbReference>
<dbReference type="EMBL" id="JAUIZM010000001">
    <property type="protein sequence ID" value="KAK1401021.1"/>
    <property type="molecule type" value="Genomic_DNA"/>
</dbReference>
<accession>A0AAD8JEA2</accession>
<gene>
    <name evidence="8" type="ORF">POM88_000626</name>
</gene>
<evidence type="ECO:0000256" key="5">
    <source>
        <dbReference type="ARBA" id="ARBA00023136"/>
    </source>
</evidence>
<dbReference type="Proteomes" id="UP001237642">
    <property type="component" value="Unassembled WGS sequence"/>
</dbReference>
<keyword evidence="5 6" id="KW-0472">Membrane</keyword>
<evidence type="ECO:0000313" key="8">
    <source>
        <dbReference type="EMBL" id="KAK1401021.1"/>
    </source>
</evidence>
<reference evidence="8" key="2">
    <citation type="submission" date="2023-05" db="EMBL/GenBank/DDBJ databases">
        <authorList>
            <person name="Schelkunov M.I."/>
        </authorList>
    </citation>
    <scope>NUCLEOTIDE SEQUENCE</scope>
    <source>
        <strain evidence="8">Hsosn_3</strain>
        <tissue evidence="8">Leaf</tissue>
    </source>
</reference>